<dbReference type="InterPro" id="IPR003661">
    <property type="entry name" value="HisK_dim/P_dom"/>
</dbReference>
<feature type="domain" description="Histidine kinase" evidence="13">
    <location>
        <begin position="265"/>
        <end position="475"/>
    </location>
</feature>
<dbReference type="CDD" id="cd06225">
    <property type="entry name" value="HAMP"/>
    <property type="match status" value="1"/>
</dbReference>
<keyword evidence="10 12" id="KW-0472">Membrane</keyword>
<keyword evidence="5" id="KW-0808">Transferase</keyword>
<protein>
    <recommendedName>
        <fullName evidence="3">histidine kinase</fullName>
        <ecNumber evidence="3">2.7.13.3</ecNumber>
    </recommendedName>
</protein>
<keyword evidence="6 12" id="KW-0812">Transmembrane</keyword>
<dbReference type="SMART" id="SM00388">
    <property type="entry name" value="HisKA"/>
    <property type="match status" value="1"/>
</dbReference>
<evidence type="ECO:0000256" key="12">
    <source>
        <dbReference type="SAM" id="Phobius"/>
    </source>
</evidence>
<dbReference type="GO" id="GO:0005886">
    <property type="term" value="C:plasma membrane"/>
    <property type="evidence" value="ECO:0007669"/>
    <property type="project" value="TreeGrafter"/>
</dbReference>
<dbReference type="SUPFAM" id="SSF55874">
    <property type="entry name" value="ATPase domain of HSP90 chaperone/DNA topoisomerase II/histidine kinase"/>
    <property type="match status" value="1"/>
</dbReference>
<keyword evidence="8 12" id="KW-1133">Transmembrane helix</keyword>
<comment type="catalytic activity">
    <reaction evidence="1">
        <text>ATP + protein L-histidine = ADP + protein N-phospho-L-histidine.</text>
        <dbReference type="EC" id="2.7.13.3"/>
    </reaction>
</comment>
<keyword evidence="9" id="KW-0902">Two-component regulatory system</keyword>
<dbReference type="PANTHER" id="PTHR45528:SF10">
    <property type="entry name" value="METHYL-ACCEPTING CHEMOTAXIS PROTEIN"/>
    <property type="match status" value="1"/>
</dbReference>
<dbReference type="Gene3D" id="3.30.565.10">
    <property type="entry name" value="Histidine kinase-like ATPase, C-terminal domain"/>
    <property type="match status" value="1"/>
</dbReference>
<dbReference type="GO" id="GO:0000155">
    <property type="term" value="F:phosphorelay sensor kinase activity"/>
    <property type="evidence" value="ECO:0007669"/>
    <property type="project" value="InterPro"/>
</dbReference>
<dbReference type="Gene3D" id="6.10.340.10">
    <property type="match status" value="1"/>
</dbReference>
<dbReference type="PROSITE" id="PS50109">
    <property type="entry name" value="HIS_KIN"/>
    <property type="match status" value="1"/>
</dbReference>
<dbReference type="OrthoDB" id="9786919at2"/>
<dbReference type="SUPFAM" id="SSF47384">
    <property type="entry name" value="Homodimeric domain of signal transducing histidine kinase"/>
    <property type="match status" value="1"/>
</dbReference>
<dbReference type="InterPro" id="IPR005467">
    <property type="entry name" value="His_kinase_dom"/>
</dbReference>
<dbReference type="SUPFAM" id="SSF158472">
    <property type="entry name" value="HAMP domain-like"/>
    <property type="match status" value="1"/>
</dbReference>
<sequence length="482" mass="54678">MKIKFKFTLAISIILIAFSLILNILIRQVLVYNMENSISRSMEDIMKSSREYVKYRLMVNDKLSDDDILKNDASYISKYISLNYESNSKVMDMQGNILNNDDSNESMGGESKLIANAKKGEAVVKIKYIKDNVQGDMVFPVYINSRYLGIIYLNKSYSDILVTYKNTINTITIIQIIILVIILATSFLITAKITKPVSDLTNAVKKVGEGIYDINIRVNSKDEVGILSMEFINMKEKICNQINTIKNEKEKVEKLEKARRDFFNNVTHELKTPLTAISGYAELLLEGIVTDSDFKNRALERIYSESERLHSLVLELIDISKGISFIEEDVEDIDMKLLISEICDDMSIKAKKYSLEIEQKVSKGTIPGRINKIRELLINILDNAIKYSVGSSPILIKTYIKENFYIIEVVNKGELIPGEVYNNIFQPFTKGSDVREDSRGLGLYICSEIVRMHNGKISIENGEIITANIELPLSGNNLETSL</sequence>
<dbReference type="PROSITE" id="PS50885">
    <property type="entry name" value="HAMP"/>
    <property type="match status" value="1"/>
</dbReference>
<dbReference type="FunFam" id="1.10.287.130:FF:000001">
    <property type="entry name" value="Two-component sensor histidine kinase"/>
    <property type="match status" value="1"/>
</dbReference>
<evidence type="ECO:0000256" key="1">
    <source>
        <dbReference type="ARBA" id="ARBA00000085"/>
    </source>
</evidence>
<evidence type="ECO:0000259" key="13">
    <source>
        <dbReference type="PROSITE" id="PS50109"/>
    </source>
</evidence>
<dbReference type="InterPro" id="IPR036890">
    <property type="entry name" value="HATPase_C_sf"/>
</dbReference>
<evidence type="ECO:0000259" key="14">
    <source>
        <dbReference type="PROSITE" id="PS50885"/>
    </source>
</evidence>
<dbReference type="EC" id="2.7.13.3" evidence="3"/>
<evidence type="ECO:0000256" key="3">
    <source>
        <dbReference type="ARBA" id="ARBA00012438"/>
    </source>
</evidence>
<keyword evidence="11" id="KW-0175">Coiled coil</keyword>
<dbReference type="Gene3D" id="1.10.287.130">
    <property type="match status" value="1"/>
</dbReference>
<evidence type="ECO:0000256" key="7">
    <source>
        <dbReference type="ARBA" id="ARBA00022777"/>
    </source>
</evidence>
<gene>
    <name evidence="15" type="ORF">C1I91_10110</name>
</gene>
<organism evidence="15 16">
    <name type="scientific">Clostridium manihotivorum</name>
    <dbReference type="NCBI Taxonomy" id="2320868"/>
    <lineage>
        <taxon>Bacteria</taxon>
        <taxon>Bacillati</taxon>
        <taxon>Bacillota</taxon>
        <taxon>Clostridia</taxon>
        <taxon>Eubacteriales</taxon>
        <taxon>Clostridiaceae</taxon>
        <taxon>Clostridium</taxon>
    </lineage>
</organism>
<name>A0A3R5TFB9_9CLOT</name>
<proteinExistence type="predicted"/>
<evidence type="ECO:0000256" key="11">
    <source>
        <dbReference type="SAM" id="Coils"/>
    </source>
</evidence>
<dbReference type="KEGG" id="cmah:C1I91_10110"/>
<evidence type="ECO:0000256" key="5">
    <source>
        <dbReference type="ARBA" id="ARBA00022679"/>
    </source>
</evidence>
<dbReference type="EMBL" id="CP025746">
    <property type="protein sequence ID" value="QAA31976.1"/>
    <property type="molecule type" value="Genomic_DNA"/>
</dbReference>
<dbReference type="Pfam" id="PF00512">
    <property type="entry name" value="HisKA"/>
    <property type="match status" value="1"/>
</dbReference>
<evidence type="ECO:0000256" key="6">
    <source>
        <dbReference type="ARBA" id="ARBA00022692"/>
    </source>
</evidence>
<evidence type="ECO:0000313" key="15">
    <source>
        <dbReference type="EMBL" id="QAA31976.1"/>
    </source>
</evidence>
<dbReference type="PANTHER" id="PTHR45528">
    <property type="entry name" value="SENSOR HISTIDINE KINASE CPXA"/>
    <property type="match status" value="1"/>
</dbReference>
<accession>A0A3R5TFB9</accession>
<dbReference type="InterPro" id="IPR050398">
    <property type="entry name" value="HssS/ArlS-like"/>
</dbReference>
<evidence type="ECO:0000256" key="9">
    <source>
        <dbReference type="ARBA" id="ARBA00023012"/>
    </source>
</evidence>
<keyword evidence="4" id="KW-0597">Phosphoprotein</keyword>
<reference evidence="15 16" key="1">
    <citation type="submission" date="2018-01" db="EMBL/GenBank/DDBJ databases">
        <title>Genome Sequencing and Assembly of Anaerobacter polyendosporus strain CT4.</title>
        <authorList>
            <person name="Tachaapaikoon C."/>
            <person name="Sutheeworapong S."/>
            <person name="Jenjaroenpun P."/>
            <person name="Wongsurawat T."/>
            <person name="Nookeaw I."/>
            <person name="Cheawchanlertfa P."/>
            <person name="Kosugi A."/>
            <person name="Cheevadhanarak S."/>
            <person name="Ratanakhanokchai K."/>
        </authorList>
    </citation>
    <scope>NUCLEOTIDE SEQUENCE [LARGE SCALE GENOMIC DNA]</scope>
    <source>
        <strain evidence="15 16">CT4</strain>
    </source>
</reference>
<dbReference type="CDD" id="cd00082">
    <property type="entry name" value="HisKA"/>
    <property type="match status" value="1"/>
</dbReference>
<keyword evidence="7 15" id="KW-0418">Kinase</keyword>
<evidence type="ECO:0000256" key="2">
    <source>
        <dbReference type="ARBA" id="ARBA00004141"/>
    </source>
</evidence>
<feature type="domain" description="HAMP" evidence="14">
    <location>
        <begin position="191"/>
        <end position="243"/>
    </location>
</feature>
<evidence type="ECO:0000256" key="4">
    <source>
        <dbReference type="ARBA" id="ARBA00022553"/>
    </source>
</evidence>
<dbReference type="InterPro" id="IPR036097">
    <property type="entry name" value="HisK_dim/P_sf"/>
</dbReference>
<dbReference type="Pfam" id="PF00672">
    <property type="entry name" value="HAMP"/>
    <property type="match status" value="1"/>
</dbReference>
<feature type="transmembrane region" description="Helical" evidence="12">
    <location>
        <begin position="7"/>
        <end position="26"/>
    </location>
</feature>
<evidence type="ECO:0000256" key="8">
    <source>
        <dbReference type="ARBA" id="ARBA00022989"/>
    </source>
</evidence>
<feature type="coiled-coil region" evidence="11">
    <location>
        <begin position="235"/>
        <end position="265"/>
    </location>
</feature>
<comment type="subcellular location">
    <subcellularLocation>
        <location evidence="2">Membrane</location>
        <topology evidence="2">Multi-pass membrane protein</topology>
    </subcellularLocation>
</comment>
<evidence type="ECO:0000313" key="16">
    <source>
        <dbReference type="Proteomes" id="UP000286268"/>
    </source>
</evidence>
<feature type="transmembrane region" description="Helical" evidence="12">
    <location>
        <begin position="168"/>
        <end position="189"/>
    </location>
</feature>
<evidence type="ECO:0000256" key="10">
    <source>
        <dbReference type="ARBA" id="ARBA00023136"/>
    </source>
</evidence>
<dbReference type="SMART" id="SM00387">
    <property type="entry name" value="HATPase_c"/>
    <property type="match status" value="1"/>
</dbReference>
<keyword evidence="16" id="KW-1185">Reference proteome</keyword>
<dbReference type="Proteomes" id="UP000286268">
    <property type="component" value="Chromosome"/>
</dbReference>
<dbReference type="Pfam" id="PF02518">
    <property type="entry name" value="HATPase_c"/>
    <property type="match status" value="1"/>
</dbReference>
<dbReference type="AlphaFoldDB" id="A0A3R5TFB9"/>
<dbReference type="InterPro" id="IPR003660">
    <property type="entry name" value="HAMP_dom"/>
</dbReference>
<dbReference type="InterPro" id="IPR003594">
    <property type="entry name" value="HATPase_dom"/>
</dbReference>